<gene>
    <name evidence="1" type="ORF">BN13_420071</name>
</gene>
<evidence type="ECO:0000313" key="1">
    <source>
        <dbReference type="EMBL" id="CCI53617.1"/>
    </source>
</evidence>
<reference evidence="1 2" key="1">
    <citation type="journal article" date="2013" name="ISME J.">
        <title>A metabolic model for members of the genus Tetrasphaera involved in enhanced biological phosphorus removal.</title>
        <authorList>
            <person name="Kristiansen R."/>
            <person name="Nguyen H.T.T."/>
            <person name="Saunders A.M."/>
            <person name="Nielsen J.L."/>
            <person name="Wimmer R."/>
            <person name="Le V.Q."/>
            <person name="McIlroy S.J."/>
            <person name="Petrovski S."/>
            <person name="Seviour R.J."/>
            <person name="Calteau A."/>
            <person name="Nielsen K.L."/>
            <person name="Nielsen P.H."/>
        </authorList>
    </citation>
    <scope>NUCLEOTIDE SEQUENCE [LARGE SCALE GENOMIC DNA]</scope>
    <source>
        <strain evidence="1 2">Ben 74</strain>
    </source>
</reference>
<protein>
    <submittedName>
        <fullName evidence="1">Uncharacterized protein</fullName>
    </submittedName>
</protein>
<evidence type="ECO:0000313" key="2">
    <source>
        <dbReference type="Proteomes" id="UP000035720"/>
    </source>
</evidence>
<name>A0A077MEX0_9MICO</name>
<sequence length="53" mass="5723">MEVVVEPVEPVLDSVVEFPQAESSREPARTAVAVDVLRIMGGTFRAGERLGQP</sequence>
<keyword evidence="2" id="KW-1185">Reference proteome</keyword>
<proteinExistence type="predicted"/>
<organism evidence="1 2">
    <name type="scientific">Nostocoides jenkinsii Ben 74</name>
    <dbReference type="NCBI Taxonomy" id="1193518"/>
    <lineage>
        <taxon>Bacteria</taxon>
        <taxon>Bacillati</taxon>
        <taxon>Actinomycetota</taxon>
        <taxon>Actinomycetes</taxon>
        <taxon>Micrococcales</taxon>
        <taxon>Intrasporangiaceae</taxon>
        <taxon>Nostocoides</taxon>
    </lineage>
</organism>
<comment type="caution">
    <text evidence="1">The sequence shown here is derived from an EMBL/GenBank/DDBJ whole genome shotgun (WGS) entry which is preliminary data.</text>
</comment>
<accession>A0A077MEX0</accession>
<dbReference type="EMBL" id="CAJC01000153">
    <property type="protein sequence ID" value="CCI53617.1"/>
    <property type="molecule type" value="Genomic_DNA"/>
</dbReference>
<dbReference type="Proteomes" id="UP000035720">
    <property type="component" value="Unassembled WGS sequence"/>
</dbReference>
<dbReference type="AlphaFoldDB" id="A0A077MEX0"/>
<dbReference type="STRING" id="1193518.BN13_420071"/>